<proteinExistence type="predicted"/>
<gene>
    <name evidence="5" type="ORF">FA15DRAFT_663724</name>
</gene>
<evidence type="ECO:0000256" key="2">
    <source>
        <dbReference type="ARBA" id="ARBA00023242"/>
    </source>
</evidence>
<feature type="compositionally biased region" description="Basic and acidic residues" evidence="3">
    <location>
        <begin position="239"/>
        <end position="250"/>
    </location>
</feature>
<dbReference type="Proteomes" id="UP000307440">
    <property type="component" value="Unassembled WGS sequence"/>
</dbReference>
<dbReference type="Gene3D" id="2.30.29.30">
    <property type="entry name" value="Pleckstrin-homology domain (PH domain)/Phosphotyrosine-binding domain (PTB)"/>
    <property type="match status" value="1"/>
</dbReference>
<evidence type="ECO:0000313" key="6">
    <source>
        <dbReference type="Proteomes" id="UP000307440"/>
    </source>
</evidence>
<dbReference type="PANTHER" id="PTHR23138:SF142">
    <property type="entry name" value="RAN-BINDING PROTEIN 3B-RELATED"/>
    <property type="match status" value="1"/>
</dbReference>
<accession>A0A5C3LAE3</accession>
<evidence type="ECO:0000256" key="1">
    <source>
        <dbReference type="ARBA" id="ARBA00004123"/>
    </source>
</evidence>
<feature type="compositionally biased region" description="Low complexity" evidence="3">
    <location>
        <begin position="389"/>
        <end position="426"/>
    </location>
</feature>
<feature type="compositionally biased region" description="Basic and acidic residues" evidence="3">
    <location>
        <begin position="31"/>
        <end position="44"/>
    </location>
</feature>
<dbReference type="InterPro" id="IPR011993">
    <property type="entry name" value="PH-like_dom_sf"/>
</dbReference>
<feature type="compositionally biased region" description="Acidic residues" evidence="3">
    <location>
        <begin position="520"/>
        <end position="529"/>
    </location>
</feature>
<feature type="compositionally biased region" description="Polar residues" evidence="3">
    <location>
        <begin position="476"/>
        <end position="486"/>
    </location>
</feature>
<feature type="compositionally biased region" description="Polar residues" evidence="3">
    <location>
        <begin position="441"/>
        <end position="451"/>
    </location>
</feature>
<feature type="region of interest" description="Disordered" evidence="3">
    <location>
        <begin position="1"/>
        <end position="313"/>
    </location>
</feature>
<feature type="compositionally biased region" description="Basic and acidic residues" evidence="3">
    <location>
        <begin position="271"/>
        <end position="283"/>
    </location>
</feature>
<dbReference type="OrthoDB" id="185618at2759"/>
<feature type="compositionally biased region" description="Basic residues" evidence="3">
    <location>
        <begin position="60"/>
        <end position="74"/>
    </location>
</feature>
<name>A0A5C3LAE3_COPMA</name>
<dbReference type="EMBL" id="ML210148">
    <property type="protein sequence ID" value="TFK29582.1"/>
    <property type="molecule type" value="Genomic_DNA"/>
</dbReference>
<feature type="compositionally biased region" description="Basic and acidic residues" evidence="3">
    <location>
        <begin position="504"/>
        <end position="519"/>
    </location>
</feature>
<dbReference type="Pfam" id="PF00638">
    <property type="entry name" value="Ran_BP1"/>
    <property type="match status" value="1"/>
</dbReference>
<feature type="domain" description="RanBD1" evidence="4">
    <location>
        <begin position="527"/>
        <end position="607"/>
    </location>
</feature>
<dbReference type="SMART" id="SM00160">
    <property type="entry name" value="RanBD"/>
    <property type="match status" value="1"/>
</dbReference>
<comment type="subcellular location">
    <subcellularLocation>
        <location evidence="1">Nucleus</location>
    </subcellularLocation>
</comment>
<keyword evidence="2" id="KW-0539">Nucleus</keyword>
<feature type="compositionally biased region" description="Polar residues" evidence="3">
    <location>
        <begin position="356"/>
        <end position="367"/>
    </location>
</feature>
<dbReference type="PROSITE" id="PS50196">
    <property type="entry name" value="RANBD1"/>
    <property type="match status" value="1"/>
</dbReference>
<feature type="compositionally biased region" description="Polar residues" evidence="3">
    <location>
        <begin position="88"/>
        <end position="102"/>
    </location>
</feature>
<protein>
    <recommendedName>
        <fullName evidence="4">RanBD1 domain-containing protein</fullName>
    </recommendedName>
</protein>
<feature type="compositionally biased region" description="Polar residues" evidence="3">
    <location>
        <begin position="222"/>
        <end position="231"/>
    </location>
</feature>
<sequence length="655" mass="69973">MADDGRPQTQTSQGRKGSPTPSPPALDTGDAELKLSRKREREVSLEPATPSATEVDAIPRHRKDSRTPAKKNRRHLDTTVEEDDGGTRSRSNSVTPPISISPPQEMKIKVRQISQGVEDLSWLNRRSGGSQTLTDEEMVGDEDNDNKEEDGMTTEEGAPFEPDAGAADESVAQSPGPDKRGTTAHAEQTPYDNSPSPDKGLGSSDTEMSKSVPDLHEAPAISSDQDTSSASRLRAYSESGEKGVKRKYLERGTSQGPQETAEDAKAPLGEVLKRPRDEADQSQDRNGSPPPQVSKSSGRTSPPSPKVPKLGGFMAYASSSSPFASVKGKNLFASSTIAASLSSIPPTPVGTPKLGESSNQVAPSLNNSGFAAFSGSSSPFASVARVKSPSLQSSGISSSPPKRSGFEAFNSSSSPFASAARAKSPALGSSSKLGRAKSPPRKNNSFTSSPFASYAAGMQSFAAPAPAPKRVRADSLGSSRSSERGTNLNALNDHNHNNDSGGDSDEKASTFGERLRAGKDDEEDHDEDEQKVALTEQEVTTGEEEEETVMQVRGKLFSLQDGTQWKERGTGILKINVKREDGSNPRLVMRKDAVYTLLLNVTLFPGMHCTLAQDPRYLRFSVIEDGKTTHYNLRVSNAKIAQEFLDEINANIPLA</sequence>
<dbReference type="GO" id="GO:0005634">
    <property type="term" value="C:nucleus"/>
    <property type="evidence" value="ECO:0007669"/>
    <property type="project" value="UniProtKB-SubCell"/>
</dbReference>
<reference evidence="5 6" key="1">
    <citation type="journal article" date="2019" name="Nat. Ecol. Evol.">
        <title>Megaphylogeny resolves global patterns of mushroom evolution.</title>
        <authorList>
            <person name="Varga T."/>
            <person name="Krizsan K."/>
            <person name="Foldi C."/>
            <person name="Dima B."/>
            <person name="Sanchez-Garcia M."/>
            <person name="Sanchez-Ramirez S."/>
            <person name="Szollosi G.J."/>
            <person name="Szarkandi J.G."/>
            <person name="Papp V."/>
            <person name="Albert L."/>
            <person name="Andreopoulos W."/>
            <person name="Angelini C."/>
            <person name="Antonin V."/>
            <person name="Barry K.W."/>
            <person name="Bougher N.L."/>
            <person name="Buchanan P."/>
            <person name="Buyck B."/>
            <person name="Bense V."/>
            <person name="Catcheside P."/>
            <person name="Chovatia M."/>
            <person name="Cooper J."/>
            <person name="Damon W."/>
            <person name="Desjardin D."/>
            <person name="Finy P."/>
            <person name="Geml J."/>
            <person name="Haridas S."/>
            <person name="Hughes K."/>
            <person name="Justo A."/>
            <person name="Karasinski D."/>
            <person name="Kautmanova I."/>
            <person name="Kiss B."/>
            <person name="Kocsube S."/>
            <person name="Kotiranta H."/>
            <person name="LaButti K.M."/>
            <person name="Lechner B.E."/>
            <person name="Liimatainen K."/>
            <person name="Lipzen A."/>
            <person name="Lukacs Z."/>
            <person name="Mihaltcheva S."/>
            <person name="Morgado L.N."/>
            <person name="Niskanen T."/>
            <person name="Noordeloos M.E."/>
            <person name="Ohm R.A."/>
            <person name="Ortiz-Santana B."/>
            <person name="Ovrebo C."/>
            <person name="Racz N."/>
            <person name="Riley R."/>
            <person name="Savchenko A."/>
            <person name="Shiryaev A."/>
            <person name="Soop K."/>
            <person name="Spirin V."/>
            <person name="Szebenyi C."/>
            <person name="Tomsovsky M."/>
            <person name="Tulloss R.E."/>
            <person name="Uehling J."/>
            <person name="Grigoriev I.V."/>
            <person name="Vagvolgyi C."/>
            <person name="Papp T."/>
            <person name="Martin F.M."/>
            <person name="Miettinen O."/>
            <person name="Hibbett D.S."/>
            <person name="Nagy L.G."/>
        </authorList>
    </citation>
    <scope>NUCLEOTIDE SEQUENCE [LARGE SCALE GENOMIC DNA]</scope>
    <source>
        <strain evidence="5 6">CBS 121175</strain>
    </source>
</reference>
<evidence type="ECO:0000259" key="4">
    <source>
        <dbReference type="PROSITE" id="PS50196"/>
    </source>
</evidence>
<dbReference type="PANTHER" id="PTHR23138">
    <property type="entry name" value="RAN BINDING PROTEIN"/>
    <property type="match status" value="1"/>
</dbReference>
<feature type="region of interest" description="Disordered" evidence="3">
    <location>
        <begin position="389"/>
        <end position="545"/>
    </location>
</feature>
<evidence type="ECO:0000256" key="3">
    <source>
        <dbReference type="SAM" id="MobiDB-lite"/>
    </source>
</evidence>
<organism evidence="5 6">
    <name type="scientific">Coprinopsis marcescibilis</name>
    <name type="common">Agaric fungus</name>
    <name type="synonym">Psathyrella marcescibilis</name>
    <dbReference type="NCBI Taxonomy" id="230819"/>
    <lineage>
        <taxon>Eukaryota</taxon>
        <taxon>Fungi</taxon>
        <taxon>Dikarya</taxon>
        <taxon>Basidiomycota</taxon>
        <taxon>Agaricomycotina</taxon>
        <taxon>Agaricomycetes</taxon>
        <taxon>Agaricomycetidae</taxon>
        <taxon>Agaricales</taxon>
        <taxon>Agaricineae</taxon>
        <taxon>Psathyrellaceae</taxon>
        <taxon>Coprinopsis</taxon>
    </lineage>
</organism>
<evidence type="ECO:0000313" key="5">
    <source>
        <dbReference type="EMBL" id="TFK29582.1"/>
    </source>
</evidence>
<dbReference type="InterPro" id="IPR045255">
    <property type="entry name" value="RanBP1-like"/>
</dbReference>
<dbReference type="STRING" id="230819.A0A5C3LAE3"/>
<feature type="compositionally biased region" description="Acidic residues" evidence="3">
    <location>
        <begin position="134"/>
        <end position="153"/>
    </location>
</feature>
<feature type="region of interest" description="Disordered" evidence="3">
    <location>
        <begin position="341"/>
        <end position="368"/>
    </location>
</feature>
<keyword evidence="6" id="KW-1185">Reference proteome</keyword>
<dbReference type="AlphaFoldDB" id="A0A5C3LAE3"/>
<dbReference type="InterPro" id="IPR000156">
    <property type="entry name" value="Ran_bind_dom"/>
</dbReference>
<dbReference type="SUPFAM" id="SSF50729">
    <property type="entry name" value="PH domain-like"/>
    <property type="match status" value="1"/>
</dbReference>